<dbReference type="Gene3D" id="3.40.50.720">
    <property type="entry name" value="NAD(P)-binding Rossmann-like Domain"/>
    <property type="match status" value="1"/>
</dbReference>
<comment type="cofactor">
    <cofactor evidence="1 5">
        <name>Zn(2+)</name>
        <dbReference type="ChEBI" id="CHEBI:29105"/>
    </cofactor>
</comment>
<dbReference type="PANTHER" id="PTHR42813:SF2">
    <property type="entry name" value="DEHYDROGENASE, ZINC-CONTAINING, PUTATIVE (AFU_ORTHOLOGUE AFUA_2G02810)-RELATED"/>
    <property type="match status" value="1"/>
</dbReference>
<dbReference type="InterPro" id="IPR002328">
    <property type="entry name" value="ADH_Zn_CS"/>
</dbReference>
<keyword evidence="3 5" id="KW-0862">Zinc</keyword>
<protein>
    <submittedName>
        <fullName evidence="8">Glutathione-dependent formaldehyde dehydrogenase</fullName>
    </submittedName>
</protein>
<dbReference type="PANTHER" id="PTHR42813">
    <property type="entry name" value="ZINC-TYPE ALCOHOL DEHYDROGENASE-LIKE"/>
    <property type="match status" value="1"/>
</dbReference>
<comment type="similarity">
    <text evidence="5">Belongs to the zinc-containing alcohol dehydrogenase family.</text>
</comment>
<evidence type="ECO:0000313" key="8">
    <source>
        <dbReference type="EMBL" id="MCW1885047.1"/>
    </source>
</evidence>
<keyword evidence="4" id="KW-0560">Oxidoreductase</keyword>
<dbReference type="InterPro" id="IPR036291">
    <property type="entry name" value="NAD(P)-bd_dom_sf"/>
</dbReference>
<gene>
    <name evidence="8" type="ORF">OKA04_09940</name>
</gene>
<dbReference type="CDD" id="cd08283">
    <property type="entry name" value="FDH_like_1"/>
    <property type="match status" value="1"/>
</dbReference>
<evidence type="ECO:0000256" key="2">
    <source>
        <dbReference type="ARBA" id="ARBA00022723"/>
    </source>
</evidence>
<dbReference type="InterPro" id="IPR013154">
    <property type="entry name" value="ADH-like_N"/>
</dbReference>
<dbReference type="Pfam" id="PF00107">
    <property type="entry name" value="ADH_zinc_N"/>
    <property type="match status" value="1"/>
</dbReference>
<evidence type="ECO:0000259" key="6">
    <source>
        <dbReference type="Pfam" id="PF00107"/>
    </source>
</evidence>
<dbReference type="SUPFAM" id="SSF50129">
    <property type="entry name" value="GroES-like"/>
    <property type="match status" value="1"/>
</dbReference>
<sequence length="417" mass="44682">MKAICWHGVGDVRVDYVPDPEILDPKDIIIQVTASGICGSDLHLYDGLMPTMEAGDIIGHEPMGIVVETGRDVKKFRKGDRVVVPFVIACGCCFFCQKQLYSACDTTNPGADLAKVAMGQAPAGLFGYSGMLGRYPGGQAEYLRVPHADVGPIKIDSGLPDEKVVFLSDIYPTGYMAAENAGIEPGDTVAIWGCGPVGQFAIQSAWMFGAGRVIAIDRVPERLEMARVHGRAEVLNFEEEEIHDRLIEMTGGRGPDRCIDAVGAEAHGTGSLDAVVDRAKQAVGLSMDRPHVLRQAIMACRKAGTLSIPGVYIGLLDKIPFGALVNKGLTVRTGQTHVQKYLSPLLEKVESGEIDPSFVITHRIPLEGAPDAYEKFRKKEDGCIKVVIKPGMAPEPVLTEASPVSATEVPPALVPVV</sequence>
<dbReference type="RefSeq" id="WP_264501005.1">
    <property type="nucleotide sequence ID" value="NZ_JAPDDS010000004.1"/>
</dbReference>
<evidence type="ECO:0000256" key="4">
    <source>
        <dbReference type="ARBA" id="ARBA00023002"/>
    </source>
</evidence>
<dbReference type="SUPFAM" id="SSF51735">
    <property type="entry name" value="NAD(P)-binding Rossmann-fold domains"/>
    <property type="match status" value="1"/>
</dbReference>
<dbReference type="Pfam" id="PF08240">
    <property type="entry name" value="ADH_N"/>
    <property type="match status" value="1"/>
</dbReference>
<name>A0ABT3FN98_9BACT</name>
<feature type="domain" description="Alcohol dehydrogenase-like C-terminal" evidence="6">
    <location>
        <begin position="196"/>
        <end position="267"/>
    </location>
</feature>
<evidence type="ECO:0000256" key="3">
    <source>
        <dbReference type="ARBA" id="ARBA00022833"/>
    </source>
</evidence>
<keyword evidence="9" id="KW-1185">Reference proteome</keyword>
<evidence type="ECO:0000256" key="1">
    <source>
        <dbReference type="ARBA" id="ARBA00001947"/>
    </source>
</evidence>
<dbReference type="InterPro" id="IPR013149">
    <property type="entry name" value="ADH-like_C"/>
</dbReference>
<accession>A0ABT3FN98</accession>
<evidence type="ECO:0000256" key="5">
    <source>
        <dbReference type="RuleBase" id="RU361277"/>
    </source>
</evidence>
<proteinExistence type="inferred from homology"/>
<keyword evidence="2 5" id="KW-0479">Metal-binding</keyword>
<reference evidence="8 9" key="1">
    <citation type="submission" date="2022-10" db="EMBL/GenBank/DDBJ databases">
        <title>Luteolibacter flavescens strain MCCC 1K03193, whole genome shotgun sequencing project.</title>
        <authorList>
            <person name="Zhao G."/>
            <person name="Shen L."/>
        </authorList>
    </citation>
    <scope>NUCLEOTIDE SEQUENCE [LARGE SCALE GENOMIC DNA]</scope>
    <source>
        <strain evidence="8 9">MCCC 1K03193</strain>
    </source>
</reference>
<evidence type="ECO:0000259" key="7">
    <source>
        <dbReference type="Pfam" id="PF08240"/>
    </source>
</evidence>
<dbReference type="PROSITE" id="PS00059">
    <property type="entry name" value="ADH_ZINC"/>
    <property type="match status" value="1"/>
</dbReference>
<feature type="domain" description="Alcohol dehydrogenase-like N-terminal" evidence="7">
    <location>
        <begin position="25"/>
        <end position="153"/>
    </location>
</feature>
<evidence type="ECO:0000313" key="9">
    <source>
        <dbReference type="Proteomes" id="UP001207930"/>
    </source>
</evidence>
<comment type="caution">
    <text evidence="8">The sequence shown here is derived from an EMBL/GenBank/DDBJ whole genome shotgun (WGS) entry which is preliminary data.</text>
</comment>
<dbReference type="Proteomes" id="UP001207930">
    <property type="component" value="Unassembled WGS sequence"/>
</dbReference>
<dbReference type="Gene3D" id="3.90.180.10">
    <property type="entry name" value="Medium-chain alcohol dehydrogenases, catalytic domain"/>
    <property type="match status" value="1"/>
</dbReference>
<dbReference type="InterPro" id="IPR011032">
    <property type="entry name" value="GroES-like_sf"/>
</dbReference>
<organism evidence="8 9">
    <name type="scientific">Luteolibacter flavescens</name>
    <dbReference type="NCBI Taxonomy" id="1859460"/>
    <lineage>
        <taxon>Bacteria</taxon>
        <taxon>Pseudomonadati</taxon>
        <taxon>Verrucomicrobiota</taxon>
        <taxon>Verrucomicrobiia</taxon>
        <taxon>Verrucomicrobiales</taxon>
        <taxon>Verrucomicrobiaceae</taxon>
        <taxon>Luteolibacter</taxon>
    </lineage>
</organism>
<dbReference type="EMBL" id="JAPDDS010000004">
    <property type="protein sequence ID" value="MCW1885047.1"/>
    <property type="molecule type" value="Genomic_DNA"/>
</dbReference>